<evidence type="ECO:0000313" key="2">
    <source>
        <dbReference type="Proteomes" id="UP000241769"/>
    </source>
</evidence>
<dbReference type="Proteomes" id="UP000241769">
    <property type="component" value="Unassembled WGS sequence"/>
</dbReference>
<dbReference type="EMBL" id="MDYQ01000031">
    <property type="protein sequence ID" value="PRP86400.1"/>
    <property type="molecule type" value="Genomic_DNA"/>
</dbReference>
<protein>
    <submittedName>
        <fullName evidence="1">Uncharacterized protein</fullName>
    </submittedName>
</protein>
<name>A0A2P6NR39_9EUKA</name>
<reference evidence="1 2" key="1">
    <citation type="journal article" date="2018" name="Genome Biol. Evol.">
        <title>Multiple Roots of Fruiting Body Formation in Amoebozoa.</title>
        <authorList>
            <person name="Hillmann F."/>
            <person name="Forbes G."/>
            <person name="Novohradska S."/>
            <person name="Ferling I."/>
            <person name="Riege K."/>
            <person name="Groth M."/>
            <person name="Westermann M."/>
            <person name="Marz M."/>
            <person name="Spaller T."/>
            <person name="Winckler T."/>
            <person name="Schaap P."/>
            <person name="Glockner G."/>
        </authorList>
    </citation>
    <scope>NUCLEOTIDE SEQUENCE [LARGE SCALE GENOMIC DNA]</scope>
    <source>
        <strain evidence="1 2">Jena</strain>
    </source>
</reference>
<dbReference type="AlphaFoldDB" id="A0A2P6NR39"/>
<sequence>MTSLSIYRAKIKTRLNELKENIDVEAVISLLHDERYTPYVYVLHSTPNQNLVRSIHAALRYPIPVLYRDPVWETIRHTLLRKLFGHPHPVPLVRLIYDQNHIHYLVNWVHAHRCLQQMRSYQLSTVTETIPVTRMTERARLDLQERVVAETLSITVREKCAVKIFDRSSHLMLAVWYEQPNASDAILARPGEYALYPMSERAHVYKWSLQASLGEYLDTSAQV</sequence>
<evidence type="ECO:0000313" key="1">
    <source>
        <dbReference type="EMBL" id="PRP86400.1"/>
    </source>
</evidence>
<accession>A0A2P6NR39</accession>
<organism evidence="1 2">
    <name type="scientific">Planoprotostelium fungivorum</name>
    <dbReference type="NCBI Taxonomy" id="1890364"/>
    <lineage>
        <taxon>Eukaryota</taxon>
        <taxon>Amoebozoa</taxon>
        <taxon>Evosea</taxon>
        <taxon>Variosea</taxon>
        <taxon>Cavosteliida</taxon>
        <taxon>Cavosteliaceae</taxon>
        <taxon>Planoprotostelium</taxon>
    </lineage>
</organism>
<proteinExistence type="predicted"/>
<comment type="caution">
    <text evidence="1">The sequence shown here is derived from an EMBL/GenBank/DDBJ whole genome shotgun (WGS) entry which is preliminary data.</text>
</comment>
<gene>
    <name evidence="1" type="ORF">PROFUN_05319</name>
</gene>
<keyword evidence="2" id="KW-1185">Reference proteome</keyword>
<dbReference type="InParanoid" id="A0A2P6NR39"/>